<evidence type="ECO:0000313" key="1">
    <source>
        <dbReference type="EMBL" id="KAI2393567.1"/>
    </source>
</evidence>
<dbReference type="EMBL" id="JALBCA010000002">
    <property type="protein sequence ID" value="KAI2393567.1"/>
    <property type="molecule type" value="Genomic_DNA"/>
</dbReference>
<reference evidence="1" key="1">
    <citation type="journal article" date="2022" name="bioRxiv">
        <title>Population genetic analysis of Ophidiomyces ophidiicola, the causative agent of snake fungal disease, indicates recent introductions to the USA.</title>
        <authorList>
            <person name="Ladner J.T."/>
            <person name="Palmer J.M."/>
            <person name="Ettinger C.L."/>
            <person name="Stajich J.E."/>
            <person name="Farrell T.M."/>
            <person name="Glorioso B.M."/>
            <person name="Lawson B."/>
            <person name="Price S.J."/>
            <person name="Stengle A.G."/>
            <person name="Grear D.A."/>
            <person name="Lorch J.M."/>
        </authorList>
    </citation>
    <scope>NUCLEOTIDE SEQUENCE</scope>
    <source>
        <strain evidence="1">NWHC 24266-5</strain>
    </source>
</reference>
<proteinExistence type="predicted"/>
<comment type="caution">
    <text evidence="1">The sequence shown here is derived from an EMBL/GenBank/DDBJ whole genome shotgun (WGS) entry which is preliminary data.</text>
</comment>
<organism evidence="1">
    <name type="scientific">Ophidiomyces ophidiicola</name>
    <dbReference type="NCBI Taxonomy" id="1387563"/>
    <lineage>
        <taxon>Eukaryota</taxon>
        <taxon>Fungi</taxon>
        <taxon>Dikarya</taxon>
        <taxon>Ascomycota</taxon>
        <taxon>Pezizomycotina</taxon>
        <taxon>Eurotiomycetes</taxon>
        <taxon>Eurotiomycetidae</taxon>
        <taxon>Onygenales</taxon>
        <taxon>Onygenaceae</taxon>
        <taxon>Ophidiomyces</taxon>
    </lineage>
</organism>
<accession>A0ACB8V6U1</accession>
<protein>
    <submittedName>
        <fullName evidence="1">Uncharacterized protein</fullName>
    </submittedName>
</protein>
<name>A0ACB8V6U1_9EURO</name>
<sequence>MASKDITVLETAAASSLNANHTFSFPQLKRRKISHETEIGNTKCDLGSTFTILPHDESSTKPQTLTSIAVLPRSRLPLSWLDLCPGTQRSIPSGMLFASNISILETRLQCERERVVLVARLQPRKSATTNSRALTRGDASQDELYVIERVKAGLYTIYGLVQSVGEGDVVVTAKSWKPDLENDTILDPNPAVIYENWLSNAEIPGSLDLEQTYTRTTDGVVFVFGQQSERGHHNSSNTGNVASLEDTTTVELASLYEAMQPVVDTPTSKRKAEGMLARANAEALINFAADLQNPRVLLEGLRTQYLEALYTSKTSVAYFAKGPLSRARTAFQCPGNSSARRISDLCYFYRESIVPIKKVDVKYRDSIPEVVRTLAPDRLDCLAPCTSGENKGKSKKRKIGKDGLYPEEKDMILKWWARRSVTETPLVDRSADTELKQLVAELRFRETQLQILLILETMSIETLLNADDESQSPPPSKCSKKKKQDLGIILELLVDRLCIWHTVGSDEPSTFDSSKRRDDGQPLNKAENDKLRDFCAEVIIPFYAPRLPEQCKAISLKLGGPISVSPKRPTTLLQKSTVENSTTTVKRQDPRKPRRTLQRVLTDEKAAAKRRIPSLVRHKSTTGIQDIKRESSEPVCLSLISSGRGAIQKRKRQDNREIDLDAVAKTHETKLKKVNMFLEQKKELDAAISALRKPNREQAGRDWADSAAKRSSAGSSRKQKEPRRYPLGEGVQVMVTPRTVRKKDCGMVRVSSLSQKWDESNNKGPLSISDTEDPVVPSSISRPQMGSSGPKNVSVSVQETPLKPTAQISNLYRHSNTAGQSSFLSAASIDTPPKDSKRPSLSGTNPLATTFATPTKPLNSGSKGDYKIPNSDGIEHSPGIKETPLHSLSWRPSAPTTSKSQNDLSRPPASSVVFSTPVRKASSTLNRISPVVQGKVGSQPKLENSIYNELGWDEDDDDELAVPWSTLK</sequence>
<gene>
    <name evidence="1" type="ORF">LOY88_000168</name>
</gene>